<sequence length="104" mass="12347">MNNYEQKYVKYKMKYTNIINQLQEGGAEHKLSDDYQPLYNKIDELSTELHTIHVDDGRPVYKFIENYNTYFFDMDGVIKGIGESNFYGAVKFINKFQKKSCICY</sequence>
<name>A0A6C0EEF8_9ZZZZ</name>
<evidence type="ECO:0000313" key="1">
    <source>
        <dbReference type="EMBL" id="QHT26793.1"/>
    </source>
</evidence>
<accession>A0A6C0EEF8</accession>
<dbReference type="EMBL" id="MN739802">
    <property type="protein sequence ID" value="QHT26793.1"/>
    <property type="molecule type" value="Genomic_DNA"/>
</dbReference>
<proteinExistence type="predicted"/>
<protein>
    <submittedName>
        <fullName evidence="1">Uncharacterized protein</fullName>
    </submittedName>
</protein>
<organism evidence="1">
    <name type="scientific">viral metagenome</name>
    <dbReference type="NCBI Taxonomy" id="1070528"/>
    <lineage>
        <taxon>unclassified sequences</taxon>
        <taxon>metagenomes</taxon>
        <taxon>organismal metagenomes</taxon>
    </lineage>
</organism>
<reference evidence="1" key="1">
    <citation type="journal article" date="2020" name="Nature">
        <title>Giant virus diversity and host interactions through global metagenomics.</title>
        <authorList>
            <person name="Schulz F."/>
            <person name="Roux S."/>
            <person name="Paez-Espino D."/>
            <person name="Jungbluth S."/>
            <person name="Walsh D.A."/>
            <person name="Denef V.J."/>
            <person name="McMahon K.D."/>
            <person name="Konstantinidis K.T."/>
            <person name="Eloe-Fadrosh E.A."/>
            <person name="Kyrpides N.C."/>
            <person name="Woyke T."/>
        </authorList>
    </citation>
    <scope>NUCLEOTIDE SEQUENCE</scope>
    <source>
        <strain evidence="1">GVMAG-M-3300023179-2</strain>
    </source>
</reference>
<dbReference type="AlphaFoldDB" id="A0A6C0EEF8"/>